<dbReference type="GO" id="GO:0030497">
    <property type="term" value="P:fatty acid elongation"/>
    <property type="evidence" value="ECO:0007669"/>
    <property type="project" value="TreeGrafter"/>
</dbReference>
<proteinExistence type="inferred from homology"/>
<dbReference type="PANTHER" id="PTHR42760:SF40">
    <property type="entry name" value="3-OXOACYL-[ACYL-CARRIER-PROTEIN] REDUCTASE, CHLOROPLASTIC"/>
    <property type="match status" value="1"/>
</dbReference>
<comment type="similarity">
    <text evidence="1">Belongs to the short-chain dehydrogenases/reductases (SDR) family.</text>
</comment>
<accession>A0A1C3VLP0</accession>
<dbReference type="AlphaFoldDB" id="A0A1C3VLP0"/>
<dbReference type="GO" id="GO:0016616">
    <property type="term" value="F:oxidoreductase activity, acting on the CH-OH group of donors, NAD or NADP as acceptor"/>
    <property type="evidence" value="ECO:0007669"/>
    <property type="project" value="UniProtKB-ARBA"/>
</dbReference>
<protein>
    <submittedName>
        <fullName evidence="4">3-oxoacyl-[acyl-carrier protein] reductase</fullName>
    </submittedName>
</protein>
<dbReference type="SUPFAM" id="SSF51735">
    <property type="entry name" value="NAD(P)-binding Rossmann-fold domains"/>
    <property type="match status" value="1"/>
</dbReference>
<dbReference type="FunFam" id="3.40.50.720:FF:000173">
    <property type="entry name" value="3-oxoacyl-[acyl-carrier protein] reductase"/>
    <property type="match status" value="1"/>
</dbReference>
<dbReference type="PRINTS" id="PR00081">
    <property type="entry name" value="GDHRDH"/>
</dbReference>
<dbReference type="SMART" id="SM00822">
    <property type="entry name" value="PKS_KR"/>
    <property type="match status" value="1"/>
</dbReference>
<dbReference type="PRINTS" id="PR00080">
    <property type="entry name" value="SDRFAMILY"/>
</dbReference>
<dbReference type="InterPro" id="IPR002347">
    <property type="entry name" value="SDR_fam"/>
</dbReference>
<dbReference type="InterPro" id="IPR057326">
    <property type="entry name" value="KR_dom"/>
</dbReference>
<dbReference type="PANTHER" id="PTHR42760">
    <property type="entry name" value="SHORT-CHAIN DEHYDROGENASES/REDUCTASES FAMILY MEMBER"/>
    <property type="match status" value="1"/>
</dbReference>
<gene>
    <name evidence="4" type="ORF">GA0061100_106387</name>
</gene>
<name>A0A1C3VLP0_9HYPH</name>
<dbReference type="Proteomes" id="UP000186228">
    <property type="component" value="Unassembled WGS sequence"/>
</dbReference>
<organism evidence="4 5">
    <name type="scientific">Rhizobium hainanense</name>
    <dbReference type="NCBI Taxonomy" id="52131"/>
    <lineage>
        <taxon>Bacteria</taxon>
        <taxon>Pseudomonadati</taxon>
        <taxon>Pseudomonadota</taxon>
        <taxon>Alphaproteobacteria</taxon>
        <taxon>Hyphomicrobiales</taxon>
        <taxon>Rhizobiaceae</taxon>
        <taxon>Rhizobium/Agrobacterium group</taxon>
        <taxon>Rhizobium</taxon>
    </lineage>
</organism>
<sequence length="244" mass="24853">MTETQIAIVTGGASGIGFGIAQSLVQAGYTVVIVGRNKDRLVQAADRLGPFTQWRRADVGNRSEVESAFADFSRIDVLVNAAGFVLPVSLATQADEAERNWDAVVDANLKGSFLATTIAAPKLAGPGGRVINISSIGAQTGGSRAGGLAYAAAKAGLHGLTYALARELAPRAITANAIAPGFIAGTGFTESWPDDRVSEIIAATPIGRAGSPADIAGAVLWLASEAGSFVTGTVISVNGGWRMG</sequence>
<evidence type="ECO:0000256" key="1">
    <source>
        <dbReference type="ARBA" id="ARBA00006484"/>
    </source>
</evidence>
<dbReference type="OrthoDB" id="9809287at2"/>
<dbReference type="EMBL" id="FMAC01000006">
    <property type="protein sequence ID" value="SCB28517.1"/>
    <property type="molecule type" value="Genomic_DNA"/>
</dbReference>
<dbReference type="InterPro" id="IPR036291">
    <property type="entry name" value="NAD(P)-bd_dom_sf"/>
</dbReference>
<evidence type="ECO:0000256" key="2">
    <source>
        <dbReference type="ARBA" id="ARBA00023002"/>
    </source>
</evidence>
<reference evidence="5" key="1">
    <citation type="submission" date="2016-08" db="EMBL/GenBank/DDBJ databases">
        <authorList>
            <person name="Varghese N."/>
            <person name="Submissions Spin"/>
        </authorList>
    </citation>
    <scope>NUCLEOTIDE SEQUENCE [LARGE SCALE GENOMIC DNA]</scope>
    <source>
        <strain evidence="5">CCBAU 57015</strain>
    </source>
</reference>
<dbReference type="STRING" id="52131.GA0061100_106387"/>
<keyword evidence="5" id="KW-1185">Reference proteome</keyword>
<evidence type="ECO:0000313" key="5">
    <source>
        <dbReference type="Proteomes" id="UP000186228"/>
    </source>
</evidence>
<feature type="domain" description="Ketoreductase" evidence="3">
    <location>
        <begin position="5"/>
        <end position="181"/>
    </location>
</feature>
<evidence type="ECO:0000313" key="4">
    <source>
        <dbReference type="EMBL" id="SCB28517.1"/>
    </source>
</evidence>
<keyword evidence="2" id="KW-0560">Oxidoreductase</keyword>
<dbReference type="RefSeq" id="WP_075854777.1">
    <property type="nucleotide sequence ID" value="NZ_FMAC01000006.1"/>
</dbReference>
<dbReference type="Pfam" id="PF13561">
    <property type="entry name" value="adh_short_C2"/>
    <property type="match status" value="1"/>
</dbReference>
<evidence type="ECO:0000259" key="3">
    <source>
        <dbReference type="SMART" id="SM00822"/>
    </source>
</evidence>
<dbReference type="Gene3D" id="3.40.50.720">
    <property type="entry name" value="NAD(P)-binding Rossmann-like Domain"/>
    <property type="match status" value="1"/>
</dbReference>